<comment type="caution">
    <text evidence="1">The sequence shown here is derived from an EMBL/GenBank/DDBJ whole genome shotgun (WGS) entry which is preliminary data.</text>
</comment>
<dbReference type="InterPro" id="IPR003718">
    <property type="entry name" value="OsmC/Ohr_fam"/>
</dbReference>
<sequence length="132" mass="14908">MGFIEKCNVESLAKFVNRATVRDFEFMVSKPVEKDGDDSGPMPSEYFLASLAACQAFSYRAVAEKRGVKIDELRVESEMELENGEVVRIREDVFVKSSEPKQKLEALEALSQKVCTIGKACRVPVEYVYHYA</sequence>
<dbReference type="AlphaFoldDB" id="A0A2N3G4C2"/>
<name>A0A2N3G4C2_9ACTN</name>
<dbReference type="Proteomes" id="UP000233654">
    <property type="component" value="Unassembled WGS sequence"/>
</dbReference>
<evidence type="ECO:0000313" key="1">
    <source>
        <dbReference type="EMBL" id="PKQ27579.1"/>
    </source>
</evidence>
<dbReference type="Pfam" id="PF02566">
    <property type="entry name" value="OsmC"/>
    <property type="match status" value="1"/>
</dbReference>
<dbReference type="SUPFAM" id="SSF82784">
    <property type="entry name" value="OsmC-like"/>
    <property type="match status" value="1"/>
</dbReference>
<accession>A0A2N3G4C2</accession>
<dbReference type="Gene3D" id="3.30.300.20">
    <property type="match status" value="1"/>
</dbReference>
<proteinExistence type="predicted"/>
<dbReference type="InterPro" id="IPR015946">
    <property type="entry name" value="KH_dom-like_a/b"/>
</dbReference>
<evidence type="ECO:0000313" key="2">
    <source>
        <dbReference type="Proteomes" id="UP000233654"/>
    </source>
</evidence>
<gene>
    <name evidence="1" type="ORF">CVT63_07265</name>
</gene>
<evidence type="ECO:0008006" key="3">
    <source>
        <dbReference type="Google" id="ProtNLM"/>
    </source>
</evidence>
<protein>
    <recommendedName>
        <fullName evidence="3">OsmC family protein</fullName>
    </recommendedName>
</protein>
<dbReference type="PANTHER" id="PTHR39624">
    <property type="entry name" value="PROTEIN INVOLVED IN RIMO-MEDIATED BETA-METHYLTHIOLATION OF RIBOSOMAL PROTEIN S12 YCAO"/>
    <property type="match status" value="1"/>
</dbReference>
<organism evidence="1 2">
    <name type="scientific">Candidatus Anoxymicrobium japonicum</name>
    <dbReference type="NCBI Taxonomy" id="2013648"/>
    <lineage>
        <taxon>Bacteria</taxon>
        <taxon>Bacillati</taxon>
        <taxon>Actinomycetota</taxon>
        <taxon>Candidatus Geothermincolia</taxon>
        <taxon>Candidatus Geothermincolales</taxon>
        <taxon>Candidatus Anoxymicrobiaceae</taxon>
        <taxon>Candidatus Anoxymicrobium</taxon>
    </lineage>
</organism>
<dbReference type="EMBL" id="PHEX01000076">
    <property type="protein sequence ID" value="PKQ27579.1"/>
    <property type="molecule type" value="Genomic_DNA"/>
</dbReference>
<dbReference type="PANTHER" id="PTHR39624:SF2">
    <property type="entry name" value="OSMC-LIKE PROTEIN"/>
    <property type="match status" value="1"/>
</dbReference>
<dbReference type="InterPro" id="IPR036102">
    <property type="entry name" value="OsmC/Ohrsf"/>
</dbReference>
<reference evidence="1 2" key="1">
    <citation type="journal article" date="2017" name="ISME J.">
        <title>Potential for microbial H2 and metal transformations associated with novel bacteria and archaea in deep terrestrial subsurface sediments.</title>
        <authorList>
            <person name="Hernsdorf A.W."/>
            <person name="Amano Y."/>
            <person name="Miyakawa K."/>
            <person name="Ise K."/>
            <person name="Suzuki Y."/>
            <person name="Anantharaman K."/>
            <person name="Probst A."/>
            <person name="Burstein D."/>
            <person name="Thomas B.C."/>
            <person name="Banfield J.F."/>
        </authorList>
    </citation>
    <scope>NUCLEOTIDE SEQUENCE [LARGE SCALE GENOMIC DNA]</scope>
    <source>
        <strain evidence="1">HGW-Actinobacteria-3</strain>
    </source>
</reference>